<gene>
    <name evidence="2" type="ORF">EZS28_013987</name>
</gene>
<keyword evidence="1" id="KW-0175">Coiled coil</keyword>
<protein>
    <submittedName>
        <fullName evidence="2">Uncharacterized protein</fullName>
    </submittedName>
</protein>
<organism evidence="2 3">
    <name type="scientific">Streblomastix strix</name>
    <dbReference type="NCBI Taxonomy" id="222440"/>
    <lineage>
        <taxon>Eukaryota</taxon>
        <taxon>Metamonada</taxon>
        <taxon>Preaxostyla</taxon>
        <taxon>Oxymonadida</taxon>
        <taxon>Streblomastigidae</taxon>
        <taxon>Streblomastix</taxon>
    </lineage>
</organism>
<sequence length="494" mass="55932">MADCPNRLSLTVFQTATHDYYYYGATFDINTVSFINCVSLKGNGGGIAFSSSMPPNTEDADIQISISNVSFNKCSCQKSGGALYFGIKPSNIIHPPYQFTPEPLPLYGQFEVQIYKSNFSDCISSEGGSIYANEREDDWYIIQGDLYVKKEESNDGLENELKQIEVQQQQKYSNEDEDESTHNFAWWLHLNFNRINIYNSWAIYGGAIYAGSRLRTDSYFISPDTSPYRSLLALYLFESQIILNNALMSGGGIFGNTREGVIGRDEDETSYYQQGYVSFIDSQIKQNECQYLGGGVYVGLGREKQQKNIEKKINIKMNEKLNLKEIKMNIEKNDDIPIRYIIFSDSSFVENKCYGEQLSLVGGGGISIYSAYEDDWQEIRKNQQINNDQKQQQQPVNFIPSEYGYLSDIDECEFYSNLGGAISAFGSETPILIRRSSFKSNVVQMHGGKSLVNIACKDARITVDYSNKFLNETMTTTALNLKEMNINAVLLYLK</sequence>
<evidence type="ECO:0000256" key="1">
    <source>
        <dbReference type="SAM" id="Coils"/>
    </source>
</evidence>
<accession>A0A5J4W6M1</accession>
<evidence type="ECO:0000313" key="3">
    <source>
        <dbReference type="Proteomes" id="UP000324800"/>
    </source>
</evidence>
<name>A0A5J4W6M1_9EUKA</name>
<dbReference type="AlphaFoldDB" id="A0A5J4W6M1"/>
<proteinExistence type="predicted"/>
<evidence type="ECO:0000313" key="2">
    <source>
        <dbReference type="EMBL" id="KAA6390488.1"/>
    </source>
</evidence>
<comment type="caution">
    <text evidence="2">The sequence shown here is derived from an EMBL/GenBank/DDBJ whole genome shotgun (WGS) entry which is preliminary data.</text>
</comment>
<dbReference type="EMBL" id="SNRW01003203">
    <property type="protein sequence ID" value="KAA6390488.1"/>
    <property type="molecule type" value="Genomic_DNA"/>
</dbReference>
<reference evidence="2 3" key="1">
    <citation type="submission" date="2019-03" db="EMBL/GenBank/DDBJ databases">
        <title>Single cell metagenomics reveals metabolic interactions within the superorganism composed of flagellate Streblomastix strix and complex community of Bacteroidetes bacteria on its surface.</title>
        <authorList>
            <person name="Treitli S.C."/>
            <person name="Kolisko M."/>
            <person name="Husnik F."/>
            <person name="Keeling P."/>
            <person name="Hampl V."/>
        </authorList>
    </citation>
    <scope>NUCLEOTIDE SEQUENCE [LARGE SCALE GENOMIC DNA]</scope>
    <source>
        <strain evidence="2">ST1C</strain>
    </source>
</reference>
<feature type="coiled-coil region" evidence="1">
    <location>
        <begin position="147"/>
        <end position="174"/>
    </location>
</feature>
<dbReference type="Proteomes" id="UP000324800">
    <property type="component" value="Unassembled WGS sequence"/>
</dbReference>